<reference evidence="1" key="1">
    <citation type="submission" date="2020-03" db="EMBL/GenBank/DDBJ databases">
        <title>Genome of Pelagibius litoralis DSM 21314T.</title>
        <authorList>
            <person name="Wang G."/>
        </authorList>
    </citation>
    <scope>NUCLEOTIDE SEQUENCE</scope>
    <source>
        <strain evidence="1">DSM 21314</strain>
    </source>
</reference>
<organism evidence="1 2">
    <name type="scientific">Pelagibius litoralis</name>
    <dbReference type="NCBI Taxonomy" id="374515"/>
    <lineage>
        <taxon>Bacteria</taxon>
        <taxon>Pseudomonadati</taxon>
        <taxon>Pseudomonadota</taxon>
        <taxon>Alphaproteobacteria</taxon>
        <taxon>Rhodospirillales</taxon>
        <taxon>Rhodovibrionaceae</taxon>
        <taxon>Pelagibius</taxon>
    </lineage>
</organism>
<dbReference type="EMBL" id="JAAQPH010000025">
    <property type="protein sequence ID" value="NIA71659.1"/>
    <property type="molecule type" value="Genomic_DNA"/>
</dbReference>
<dbReference type="Gene3D" id="3.40.50.150">
    <property type="entry name" value="Vaccinia Virus protein VP39"/>
    <property type="match status" value="1"/>
</dbReference>
<dbReference type="SUPFAM" id="SSF53335">
    <property type="entry name" value="S-adenosyl-L-methionine-dependent methyltransferases"/>
    <property type="match status" value="1"/>
</dbReference>
<comment type="caution">
    <text evidence="1">The sequence shown here is derived from an EMBL/GenBank/DDBJ whole genome shotgun (WGS) entry which is preliminary data.</text>
</comment>
<dbReference type="InterPro" id="IPR025690">
    <property type="entry name" value="Methyltransf_put"/>
</dbReference>
<evidence type="ECO:0008006" key="3">
    <source>
        <dbReference type="Google" id="ProtNLM"/>
    </source>
</evidence>
<evidence type="ECO:0000313" key="2">
    <source>
        <dbReference type="Proteomes" id="UP000761264"/>
    </source>
</evidence>
<sequence>MSRLDSFIRRLQAQRACLDAAVDLVGDLPGAVFELGLGNGRTYDHLREACPGREIFVFERKVAAHPDCVPDVEHLFEGCIEETLEAAAGRFGGRVALIHADLGSGRADCDAAVSAFVAARLPLLLTSGGVVVSDQDVGWSGAEPLALPPGVRAGRYYLYRKA</sequence>
<gene>
    <name evidence="1" type="ORF">HBA54_23995</name>
</gene>
<dbReference type="InterPro" id="IPR029063">
    <property type="entry name" value="SAM-dependent_MTases_sf"/>
</dbReference>
<name>A0A967F265_9PROT</name>
<dbReference type="RefSeq" id="WP_167229563.1">
    <property type="nucleotide sequence ID" value="NZ_JAAQPH010000025.1"/>
</dbReference>
<accession>A0A967F265</accession>
<protein>
    <recommendedName>
        <fullName evidence="3">S-adenosyl-L-methionine methyltransferase</fullName>
    </recommendedName>
</protein>
<keyword evidence="2" id="KW-1185">Reference proteome</keyword>
<dbReference type="Proteomes" id="UP000761264">
    <property type="component" value="Unassembled WGS sequence"/>
</dbReference>
<dbReference type="AlphaFoldDB" id="A0A967F265"/>
<evidence type="ECO:0000313" key="1">
    <source>
        <dbReference type="EMBL" id="NIA71659.1"/>
    </source>
</evidence>
<proteinExistence type="predicted"/>
<dbReference type="Pfam" id="PF12692">
    <property type="entry name" value="Methyltransf_17"/>
    <property type="match status" value="1"/>
</dbReference>